<protein>
    <submittedName>
        <fullName evidence="4">Iron containing alcohol dehydrogenase family protein</fullName>
    </submittedName>
</protein>
<dbReference type="GO" id="GO:0046872">
    <property type="term" value="F:metal ion binding"/>
    <property type="evidence" value="ECO:0007669"/>
    <property type="project" value="InterPro"/>
</dbReference>
<evidence type="ECO:0000256" key="1">
    <source>
        <dbReference type="ARBA" id="ARBA00023002"/>
    </source>
</evidence>
<dbReference type="InterPro" id="IPR001670">
    <property type="entry name" value="ADH_Fe/GldA"/>
</dbReference>
<dbReference type="CDD" id="cd08177">
    <property type="entry name" value="MAR"/>
    <property type="match status" value="1"/>
</dbReference>
<keyword evidence="6" id="KW-1185">Reference proteome</keyword>
<evidence type="ECO:0000259" key="3">
    <source>
        <dbReference type="PROSITE" id="PS51502"/>
    </source>
</evidence>
<dbReference type="InterPro" id="IPR034786">
    <property type="entry name" value="MAR"/>
</dbReference>
<dbReference type="InterPro" id="IPR056798">
    <property type="entry name" value="ADH_Fe_C"/>
</dbReference>
<dbReference type="SUPFAM" id="SSF56796">
    <property type="entry name" value="Dehydroquinate synthase-like"/>
    <property type="match status" value="1"/>
</dbReference>
<dbReference type="Gene3D" id="1.20.1090.10">
    <property type="entry name" value="Dehydroquinate synthase-like - alpha domain"/>
    <property type="match status" value="1"/>
</dbReference>
<accession>A0A072TDX9</accession>
<dbReference type="PROSITE" id="PS51502">
    <property type="entry name" value="S_R_A_B_BARREL"/>
    <property type="match status" value="1"/>
</dbReference>
<name>A0A072TDX9_MEDTR</name>
<reference evidence="4 6" key="2">
    <citation type="journal article" date="2014" name="BMC Genomics">
        <title>An improved genome release (version Mt4.0) for the model legume Medicago truncatula.</title>
        <authorList>
            <person name="Tang H."/>
            <person name="Krishnakumar V."/>
            <person name="Bidwell S."/>
            <person name="Rosen B."/>
            <person name="Chan A."/>
            <person name="Zhou S."/>
            <person name="Gentzbittel L."/>
            <person name="Childs K.L."/>
            <person name="Yandell M."/>
            <person name="Gundlach H."/>
            <person name="Mayer K.F."/>
            <person name="Schwartz D.C."/>
            <person name="Town C.D."/>
        </authorList>
    </citation>
    <scope>GENOME REANNOTATION</scope>
    <source>
        <strain evidence="4">A17</strain>
        <strain evidence="5 6">cv. Jemalong A17</strain>
    </source>
</reference>
<dbReference type="SMART" id="SM00886">
    <property type="entry name" value="Dabb"/>
    <property type="match status" value="1"/>
</dbReference>
<dbReference type="HOGENOM" id="CLU_007207_0_1_1"/>
<dbReference type="STRING" id="3880.A0A072TDX9"/>
<dbReference type="PANTHER" id="PTHR11496">
    <property type="entry name" value="ALCOHOL DEHYDROGENASE"/>
    <property type="match status" value="1"/>
</dbReference>
<evidence type="ECO:0000256" key="2">
    <source>
        <dbReference type="ARBA" id="ARBA00023027"/>
    </source>
</evidence>
<proteinExistence type="predicted"/>
<dbReference type="Pfam" id="PF25137">
    <property type="entry name" value="ADH_Fe_C"/>
    <property type="match status" value="1"/>
</dbReference>
<dbReference type="InterPro" id="IPR013097">
    <property type="entry name" value="Dabb"/>
</dbReference>
<dbReference type="GO" id="GO:0004022">
    <property type="term" value="F:alcohol dehydrogenase (NAD+) activity"/>
    <property type="evidence" value="ECO:0000318"/>
    <property type="project" value="GO_Central"/>
</dbReference>
<reference evidence="5" key="3">
    <citation type="submission" date="2015-06" db="UniProtKB">
        <authorList>
            <consortium name="EnsemblPlants"/>
        </authorList>
    </citation>
    <scope>IDENTIFICATION</scope>
    <source>
        <strain evidence="5">cv. Jemalong A17</strain>
    </source>
</reference>
<dbReference type="InterPro" id="IPR039697">
    <property type="entry name" value="Alcohol_dehydrogenase_Fe"/>
</dbReference>
<dbReference type="EnsemblPlants" id="KEH15411">
    <property type="protein sequence ID" value="KEH15411"/>
    <property type="gene ID" value="MTR_1116s0020"/>
</dbReference>
<keyword evidence="1" id="KW-0560">Oxidoreductase</keyword>
<evidence type="ECO:0000313" key="5">
    <source>
        <dbReference type="EnsemblPlants" id="KEH15411"/>
    </source>
</evidence>
<dbReference type="GO" id="GO:0005739">
    <property type="term" value="C:mitochondrion"/>
    <property type="evidence" value="ECO:0000318"/>
    <property type="project" value="GO_Central"/>
</dbReference>
<sequence>MIKHIVMWNVKGDTPDERAQAIGRLKSAFESLIGRIPGLLHLEIGVDSSRVDYACDVVLYSEFDSHESLTQYATHAEHLRVKNELGDMRIARHQVDYRVVSADRADAGVDVPGTRTTLAAEADRLGLQRLLVLSTPEQSALADEVCRLLGKKAAGTFNGAIMHTPVDVTERALEVVNVHGVDGIVAVGGGSTTGLGKAIALRTDLPQMVLPTTYAGSEMTPILGETQDGRKVTQRGAKIQPEVVIYDVDLTLSLPPAISALSAFNAIAHAAEALYAPDGNPIVALMAEEGVRAITDALPRVMRAPNDADARGSLLYGAWLCACCLGATTMGLHHKLCHTLGGLFDLPHAQTHAIVLPYALAYNAPRIPDALERLARAMKAENAIEAIFTLERECAIPLALRDIGMPEPGIAAAVEQAVANPYANPVAVEADALGELLTRAWHGQ</sequence>
<evidence type="ECO:0000313" key="6">
    <source>
        <dbReference type="Proteomes" id="UP000002051"/>
    </source>
</evidence>
<organism evidence="4 6">
    <name type="scientific">Medicago truncatula</name>
    <name type="common">Barrel medic</name>
    <name type="synonym">Medicago tribuloides</name>
    <dbReference type="NCBI Taxonomy" id="3880"/>
    <lineage>
        <taxon>Eukaryota</taxon>
        <taxon>Viridiplantae</taxon>
        <taxon>Streptophyta</taxon>
        <taxon>Embryophyta</taxon>
        <taxon>Tracheophyta</taxon>
        <taxon>Spermatophyta</taxon>
        <taxon>Magnoliopsida</taxon>
        <taxon>eudicotyledons</taxon>
        <taxon>Gunneridae</taxon>
        <taxon>Pentapetalae</taxon>
        <taxon>rosids</taxon>
        <taxon>fabids</taxon>
        <taxon>Fabales</taxon>
        <taxon>Fabaceae</taxon>
        <taxon>Papilionoideae</taxon>
        <taxon>50 kb inversion clade</taxon>
        <taxon>NPAAA clade</taxon>
        <taxon>Hologalegina</taxon>
        <taxon>IRL clade</taxon>
        <taxon>Trifolieae</taxon>
        <taxon>Medicago</taxon>
    </lineage>
</organism>
<keyword evidence="2" id="KW-0520">NAD</keyword>
<dbReference type="Proteomes" id="UP000002051">
    <property type="component" value="Unassembled WGS sequence"/>
</dbReference>
<dbReference type="Pfam" id="PF07876">
    <property type="entry name" value="Dabb"/>
    <property type="match status" value="1"/>
</dbReference>
<dbReference type="SUPFAM" id="SSF54909">
    <property type="entry name" value="Dimeric alpha+beta barrel"/>
    <property type="match status" value="1"/>
</dbReference>
<dbReference type="Gene3D" id="3.40.50.1970">
    <property type="match status" value="1"/>
</dbReference>
<feature type="domain" description="Stress-response A/B barrel" evidence="3">
    <location>
        <begin position="2"/>
        <end position="97"/>
    </location>
</feature>
<dbReference type="InterPro" id="IPR011008">
    <property type="entry name" value="Dimeric_a/b-barrel"/>
</dbReference>
<dbReference type="Gene3D" id="3.30.70.100">
    <property type="match status" value="1"/>
</dbReference>
<dbReference type="GO" id="GO:0018506">
    <property type="term" value="F:maleylacetate reductase activity"/>
    <property type="evidence" value="ECO:0007669"/>
    <property type="project" value="InterPro"/>
</dbReference>
<dbReference type="Pfam" id="PF00465">
    <property type="entry name" value="Fe-ADH"/>
    <property type="match status" value="1"/>
</dbReference>
<reference evidence="4 6" key="1">
    <citation type="journal article" date="2011" name="Nature">
        <title>The Medicago genome provides insight into the evolution of rhizobial symbioses.</title>
        <authorList>
            <person name="Young N.D."/>
            <person name="Debelle F."/>
            <person name="Oldroyd G.E."/>
            <person name="Geurts R."/>
            <person name="Cannon S.B."/>
            <person name="Udvardi M.K."/>
            <person name="Benedito V.A."/>
            <person name="Mayer K.F."/>
            <person name="Gouzy J."/>
            <person name="Schoof H."/>
            <person name="Van de Peer Y."/>
            <person name="Proost S."/>
            <person name="Cook D.R."/>
            <person name="Meyers B.C."/>
            <person name="Spannagl M."/>
            <person name="Cheung F."/>
            <person name="De Mita S."/>
            <person name="Krishnakumar V."/>
            <person name="Gundlach H."/>
            <person name="Zhou S."/>
            <person name="Mudge J."/>
            <person name="Bharti A.K."/>
            <person name="Murray J.D."/>
            <person name="Naoumkina M.A."/>
            <person name="Rosen B."/>
            <person name="Silverstein K.A."/>
            <person name="Tang H."/>
            <person name="Rombauts S."/>
            <person name="Zhao P.X."/>
            <person name="Zhou P."/>
            <person name="Barbe V."/>
            <person name="Bardou P."/>
            <person name="Bechner M."/>
            <person name="Bellec A."/>
            <person name="Berger A."/>
            <person name="Berges H."/>
            <person name="Bidwell S."/>
            <person name="Bisseling T."/>
            <person name="Choisne N."/>
            <person name="Couloux A."/>
            <person name="Denny R."/>
            <person name="Deshpande S."/>
            <person name="Dai X."/>
            <person name="Doyle J.J."/>
            <person name="Dudez A.M."/>
            <person name="Farmer A.D."/>
            <person name="Fouteau S."/>
            <person name="Franken C."/>
            <person name="Gibelin C."/>
            <person name="Gish J."/>
            <person name="Goldstein S."/>
            <person name="Gonzalez A.J."/>
            <person name="Green P.J."/>
            <person name="Hallab A."/>
            <person name="Hartog M."/>
            <person name="Hua A."/>
            <person name="Humphray S.J."/>
            <person name="Jeong D.H."/>
            <person name="Jing Y."/>
            <person name="Jocker A."/>
            <person name="Kenton S.M."/>
            <person name="Kim D.J."/>
            <person name="Klee K."/>
            <person name="Lai H."/>
            <person name="Lang C."/>
            <person name="Lin S."/>
            <person name="Macmil S.L."/>
            <person name="Magdelenat G."/>
            <person name="Matthews L."/>
            <person name="McCorrison J."/>
            <person name="Monaghan E.L."/>
            <person name="Mun J.H."/>
            <person name="Najar F.Z."/>
            <person name="Nicholson C."/>
            <person name="Noirot C."/>
            <person name="O'Bleness M."/>
            <person name="Paule C.R."/>
            <person name="Poulain J."/>
            <person name="Prion F."/>
            <person name="Qin B."/>
            <person name="Qu C."/>
            <person name="Retzel E.F."/>
            <person name="Riddle C."/>
            <person name="Sallet E."/>
            <person name="Samain S."/>
            <person name="Samson N."/>
            <person name="Sanders I."/>
            <person name="Saurat O."/>
            <person name="Scarpelli C."/>
            <person name="Schiex T."/>
            <person name="Segurens B."/>
            <person name="Severin A.J."/>
            <person name="Sherrier D.J."/>
            <person name="Shi R."/>
            <person name="Sims S."/>
            <person name="Singer S.R."/>
            <person name="Sinharoy S."/>
            <person name="Sterck L."/>
            <person name="Viollet A."/>
            <person name="Wang B.B."/>
            <person name="Wang K."/>
            <person name="Wang M."/>
            <person name="Wang X."/>
            <person name="Warfsmann J."/>
            <person name="Weissenbach J."/>
            <person name="White D.D."/>
            <person name="White J.D."/>
            <person name="Wiley G.B."/>
            <person name="Wincker P."/>
            <person name="Xing Y."/>
            <person name="Yang L."/>
            <person name="Yao Z."/>
            <person name="Ying F."/>
            <person name="Zhai J."/>
            <person name="Zhou L."/>
            <person name="Zuber A."/>
            <person name="Denarie J."/>
            <person name="Dixon R.A."/>
            <person name="May G.D."/>
            <person name="Schwartz D.C."/>
            <person name="Rogers J."/>
            <person name="Quetier F."/>
            <person name="Town C.D."/>
            <person name="Roe B.A."/>
        </authorList>
    </citation>
    <scope>NUCLEOTIDE SEQUENCE [LARGE SCALE GENOMIC DNA]</scope>
    <source>
        <strain evidence="4">A17</strain>
        <strain evidence="5 6">cv. Jemalong A17</strain>
    </source>
</reference>
<dbReference type="EMBL" id="KL403840">
    <property type="protein sequence ID" value="KEH15411.1"/>
    <property type="molecule type" value="Genomic_DNA"/>
</dbReference>
<dbReference type="PANTHER" id="PTHR11496:SF83">
    <property type="entry name" value="HYDROXYACID-OXOACID TRANSHYDROGENASE, MITOCHONDRIAL"/>
    <property type="match status" value="1"/>
</dbReference>
<evidence type="ECO:0000313" key="4">
    <source>
        <dbReference type="EMBL" id="KEH15411.1"/>
    </source>
</evidence>
<gene>
    <name evidence="4" type="ORF">MTR_1116s0020</name>
</gene>
<dbReference type="AlphaFoldDB" id="A0A072TDX9"/>
<feature type="non-terminal residue" evidence="4">
    <location>
        <position position="1"/>
    </location>
</feature>